<accession>A0A1N6JC89</accession>
<proteinExistence type="predicted"/>
<dbReference type="SUPFAM" id="SSF55729">
    <property type="entry name" value="Acyl-CoA N-acyltransferases (Nat)"/>
    <property type="match status" value="1"/>
</dbReference>
<dbReference type="InterPro" id="IPR016181">
    <property type="entry name" value="Acyl_CoA_acyltransferase"/>
</dbReference>
<evidence type="ECO:0000313" key="3">
    <source>
        <dbReference type="Proteomes" id="UP000185003"/>
    </source>
</evidence>
<reference evidence="2 3" key="1">
    <citation type="submission" date="2016-11" db="EMBL/GenBank/DDBJ databases">
        <authorList>
            <person name="Jaros S."/>
            <person name="Januszkiewicz K."/>
            <person name="Wedrychowicz H."/>
        </authorList>
    </citation>
    <scope>NUCLEOTIDE SEQUENCE [LARGE SCALE GENOMIC DNA]</scope>
    <source>
        <strain evidence="2 3">DSM 24787</strain>
    </source>
</reference>
<organism evidence="2 3">
    <name type="scientific">Chitinophaga niabensis</name>
    <dbReference type="NCBI Taxonomy" id="536979"/>
    <lineage>
        <taxon>Bacteria</taxon>
        <taxon>Pseudomonadati</taxon>
        <taxon>Bacteroidota</taxon>
        <taxon>Chitinophagia</taxon>
        <taxon>Chitinophagales</taxon>
        <taxon>Chitinophagaceae</taxon>
        <taxon>Chitinophaga</taxon>
    </lineage>
</organism>
<sequence>MITYRPLTPEMAGKLAEIDRSESIDKIYTLNEGALFSVEMHCECSSWDAVALKEVQERFRSELQKGGMGIGAFKEDALVGFGVLAHAFIGAAQDQLQVDLLYVSRNFRRKGIGKSILQMLSEEAKKRGAKALYISSTETRSAVSFYMGNGAAVTAEVDKVLFEKEPTDIHMLKKLE</sequence>
<evidence type="ECO:0000259" key="1">
    <source>
        <dbReference type="PROSITE" id="PS51186"/>
    </source>
</evidence>
<keyword evidence="2" id="KW-0689">Ribosomal protein</keyword>
<keyword evidence="3" id="KW-1185">Reference proteome</keyword>
<dbReference type="Pfam" id="PF00583">
    <property type="entry name" value="Acetyltransf_1"/>
    <property type="match status" value="1"/>
</dbReference>
<protein>
    <submittedName>
        <fullName evidence="2">Ribosomal protein S18 acetylase RimI</fullName>
    </submittedName>
</protein>
<dbReference type="EMBL" id="FSRA01000002">
    <property type="protein sequence ID" value="SIO41968.1"/>
    <property type="molecule type" value="Genomic_DNA"/>
</dbReference>
<dbReference type="AlphaFoldDB" id="A0A1N6JC89"/>
<dbReference type="STRING" id="536979.SAMN04488055_3859"/>
<name>A0A1N6JC89_9BACT</name>
<dbReference type="GO" id="GO:0016747">
    <property type="term" value="F:acyltransferase activity, transferring groups other than amino-acyl groups"/>
    <property type="evidence" value="ECO:0007669"/>
    <property type="project" value="InterPro"/>
</dbReference>
<dbReference type="PROSITE" id="PS51186">
    <property type="entry name" value="GNAT"/>
    <property type="match status" value="1"/>
</dbReference>
<evidence type="ECO:0000313" key="2">
    <source>
        <dbReference type="EMBL" id="SIO41968.1"/>
    </source>
</evidence>
<feature type="domain" description="N-acetyltransferase" evidence="1">
    <location>
        <begin position="2"/>
        <end position="176"/>
    </location>
</feature>
<gene>
    <name evidence="2" type="ORF">SAMN04488055_3859</name>
</gene>
<dbReference type="InterPro" id="IPR000182">
    <property type="entry name" value="GNAT_dom"/>
</dbReference>
<dbReference type="RefSeq" id="WP_074241088.1">
    <property type="nucleotide sequence ID" value="NZ_FSRA01000002.1"/>
</dbReference>
<dbReference type="Proteomes" id="UP000185003">
    <property type="component" value="Unassembled WGS sequence"/>
</dbReference>
<dbReference type="CDD" id="cd04301">
    <property type="entry name" value="NAT_SF"/>
    <property type="match status" value="1"/>
</dbReference>
<dbReference type="Gene3D" id="3.40.630.30">
    <property type="match status" value="1"/>
</dbReference>
<keyword evidence="2" id="KW-0687">Ribonucleoprotein</keyword>
<dbReference type="OrthoDB" id="8116556at2"/>
<dbReference type="GO" id="GO:0005840">
    <property type="term" value="C:ribosome"/>
    <property type="evidence" value="ECO:0007669"/>
    <property type="project" value="UniProtKB-KW"/>
</dbReference>